<organism evidence="1 2">
    <name type="scientific">Dendrobium thyrsiflorum</name>
    <name type="common">Pinecone-like raceme dendrobium</name>
    <name type="synonym">Orchid</name>
    <dbReference type="NCBI Taxonomy" id="117978"/>
    <lineage>
        <taxon>Eukaryota</taxon>
        <taxon>Viridiplantae</taxon>
        <taxon>Streptophyta</taxon>
        <taxon>Embryophyta</taxon>
        <taxon>Tracheophyta</taxon>
        <taxon>Spermatophyta</taxon>
        <taxon>Magnoliopsida</taxon>
        <taxon>Liliopsida</taxon>
        <taxon>Asparagales</taxon>
        <taxon>Orchidaceae</taxon>
        <taxon>Epidendroideae</taxon>
        <taxon>Malaxideae</taxon>
        <taxon>Dendrobiinae</taxon>
        <taxon>Dendrobium</taxon>
    </lineage>
</organism>
<protein>
    <submittedName>
        <fullName evidence="1">Uncharacterized protein</fullName>
    </submittedName>
</protein>
<gene>
    <name evidence="1" type="ORF">M5K25_000824</name>
</gene>
<comment type="caution">
    <text evidence="1">The sequence shown here is derived from an EMBL/GenBank/DDBJ whole genome shotgun (WGS) entry which is preliminary data.</text>
</comment>
<reference evidence="1 2" key="1">
    <citation type="journal article" date="2024" name="Plant Biotechnol. J.">
        <title>Dendrobium thyrsiflorum genome and its molecular insights into genes involved in important horticultural traits.</title>
        <authorList>
            <person name="Chen B."/>
            <person name="Wang J.Y."/>
            <person name="Zheng P.J."/>
            <person name="Li K.L."/>
            <person name="Liang Y.M."/>
            <person name="Chen X.F."/>
            <person name="Zhang C."/>
            <person name="Zhao X."/>
            <person name="He X."/>
            <person name="Zhang G.Q."/>
            <person name="Liu Z.J."/>
            <person name="Xu Q."/>
        </authorList>
    </citation>
    <scope>NUCLEOTIDE SEQUENCE [LARGE SCALE GENOMIC DNA]</scope>
    <source>
        <strain evidence="1">GZMU011</strain>
    </source>
</reference>
<accession>A0ABD0VUS7</accession>
<dbReference type="EMBL" id="JANQDX010000001">
    <property type="protein sequence ID" value="KAL0928894.1"/>
    <property type="molecule type" value="Genomic_DNA"/>
</dbReference>
<dbReference type="Proteomes" id="UP001552299">
    <property type="component" value="Unassembled WGS sequence"/>
</dbReference>
<dbReference type="AlphaFoldDB" id="A0ABD0VUS7"/>
<name>A0ABD0VUS7_DENTH</name>
<keyword evidence="2" id="KW-1185">Reference proteome</keyword>
<evidence type="ECO:0000313" key="2">
    <source>
        <dbReference type="Proteomes" id="UP001552299"/>
    </source>
</evidence>
<evidence type="ECO:0000313" key="1">
    <source>
        <dbReference type="EMBL" id="KAL0928894.1"/>
    </source>
</evidence>
<proteinExistence type="predicted"/>
<sequence length="78" mass="8879">MRKKKRRNYSVRTPDGRTVRREILRGLFSSAKYDLCVLGEITESSSRASLKLHRRASLIVSLRLDAVGIAVVLLMSIY</sequence>